<feature type="transmembrane region" description="Helical" evidence="19">
    <location>
        <begin position="62"/>
        <end position="80"/>
    </location>
</feature>
<feature type="transmembrane region" description="Helical" evidence="19">
    <location>
        <begin position="140"/>
        <end position="162"/>
    </location>
</feature>
<evidence type="ECO:0000256" key="6">
    <source>
        <dbReference type="ARBA" id="ARBA00015850"/>
    </source>
</evidence>
<evidence type="ECO:0000256" key="11">
    <source>
        <dbReference type="ARBA" id="ARBA00022842"/>
    </source>
</evidence>
<dbReference type="UniPathway" id="UPA00148">
    <property type="reaction ID" value="UER00238"/>
</dbReference>
<evidence type="ECO:0000313" key="21">
    <source>
        <dbReference type="Proteomes" id="UP000028826"/>
    </source>
</evidence>
<dbReference type="GO" id="GO:0051073">
    <property type="term" value="F:adenosylcobinamide-GDP ribazoletransferase activity"/>
    <property type="evidence" value="ECO:0007669"/>
    <property type="project" value="UniProtKB-UniRule"/>
</dbReference>
<dbReference type="NCBIfam" id="TIGR00317">
    <property type="entry name" value="cobS"/>
    <property type="match status" value="1"/>
</dbReference>
<comment type="function">
    <text evidence="14 19">Joins adenosylcobinamide-GDP and alpha-ribazole to generate adenosylcobalamin (Ado-cobalamin). Also synthesizes adenosylcobalamin 5'-phosphate from adenosylcobinamide-GDP and alpha-ribazole 5'-phosphate.</text>
</comment>
<keyword evidence="12 19" id="KW-1133">Transmembrane helix</keyword>
<keyword evidence="9 19" id="KW-0808">Transferase</keyword>
<keyword evidence="13 19" id="KW-0472">Membrane</keyword>
<name>A0A086YD00_9RHOB</name>
<evidence type="ECO:0000256" key="19">
    <source>
        <dbReference type="HAMAP-Rule" id="MF_00719"/>
    </source>
</evidence>
<keyword evidence="7 19" id="KW-1003">Cell membrane</keyword>
<dbReference type="OrthoDB" id="9794626at2"/>
<evidence type="ECO:0000256" key="17">
    <source>
        <dbReference type="ARBA" id="ARBA00048623"/>
    </source>
</evidence>
<protein>
    <recommendedName>
        <fullName evidence="6 19">Adenosylcobinamide-GDP ribazoletransferase</fullName>
        <ecNumber evidence="5 19">2.7.8.26</ecNumber>
    </recommendedName>
    <alternativeName>
        <fullName evidence="16 19">Cobalamin synthase</fullName>
    </alternativeName>
    <alternativeName>
        <fullName evidence="15 19">Cobalamin-5'-phosphate synthase</fullName>
    </alternativeName>
</protein>
<evidence type="ECO:0000256" key="13">
    <source>
        <dbReference type="ARBA" id="ARBA00023136"/>
    </source>
</evidence>
<dbReference type="EMBL" id="JGYG01000001">
    <property type="protein sequence ID" value="KFI32150.1"/>
    <property type="molecule type" value="Genomic_DNA"/>
</dbReference>
<dbReference type="InterPro" id="IPR003805">
    <property type="entry name" value="CobS"/>
</dbReference>
<dbReference type="HAMAP" id="MF_00719">
    <property type="entry name" value="CobS"/>
    <property type="match status" value="1"/>
</dbReference>
<dbReference type="EC" id="2.7.8.26" evidence="5 19"/>
<keyword evidence="21" id="KW-1185">Reference proteome</keyword>
<feature type="transmembrane region" description="Helical" evidence="19">
    <location>
        <begin position="182"/>
        <end position="215"/>
    </location>
</feature>
<dbReference type="AlphaFoldDB" id="A0A086YD00"/>
<evidence type="ECO:0000313" key="20">
    <source>
        <dbReference type="EMBL" id="KFI32150.1"/>
    </source>
</evidence>
<dbReference type="STRING" id="195105.CN97_07010"/>
<organism evidence="20 21">
    <name type="scientific">Haematobacter massiliensis</name>
    <dbReference type="NCBI Taxonomy" id="195105"/>
    <lineage>
        <taxon>Bacteria</taxon>
        <taxon>Pseudomonadati</taxon>
        <taxon>Pseudomonadota</taxon>
        <taxon>Alphaproteobacteria</taxon>
        <taxon>Rhodobacterales</taxon>
        <taxon>Paracoccaceae</taxon>
        <taxon>Haematobacter</taxon>
    </lineage>
</organism>
<dbReference type="eggNOG" id="COG0368">
    <property type="taxonomic scope" value="Bacteria"/>
</dbReference>
<evidence type="ECO:0000256" key="10">
    <source>
        <dbReference type="ARBA" id="ARBA00022692"/>
    </source>
</evidence>
<dbReference type="GO" id="GO:0005886">
    <property type="term" value="C:plasma membrane"/>
    <property type="evidence" value="ECO:0007669"/>
    <property type="project" value="UniProtKB-SubCell"/>
</dbReference>
<dbReference type="PANTHER" id="PTHR34148:SF1">
    <property type="entry name" value="ADENOSYLCOBINAMIDE-GDP RIBAZOLETRANSFERASE"/>
    <property type="match status" value="1"/>
</dbReference>
<keyword evidence="10 19" id="KW-0812">Transmembrane</keyword>
<comment type="caution">
    <text evidence="20">The sequence shown here is derived from an EMBL/GenBank/DDBJ whole genome shotgun (WGS) entry which is preliminary data.</text>
</comment>
<accession>A0A086YD00</accession>
<dbReference type="Proteomes" id="UP000028826">
    <property type="component" value="Unassembled WGS sequence"/>
</dbReference>
<dbReference type="Pfam" id="PF02654">
    <property type="entry name" value="CobS"/>
    <property type="match status" value="1"/>
</dbReference>
<comment type="catalytic activity">
    <reaction evidence="17 19">
        <text>alpha-ribazole + adenosylcob(III)inamide-GDP = adenosylcob(III)alamin + GMP + H(+)</text>
        <dbReference type="Rhea" id="RHEA:16049"/>
        <dbReference type="ChEBI" id="CHEBI:10329"/>
        <dbReference type="ChEBI" id="CHEBI:15378"/>
        <dbReference type="ChEBI" id="CHEBI:18408"/>
        <dbReference type="ChEBI" id="CHEBI:58115"/>
        <dbReference type="ChEBI" id="CHEBI:60487"/>
        <dbReference type="EC" id="2.7.8.26"/>
    </reaction>
</comment>
<evidence type="ECO:0000256" key="9">
    <source>
        <dbReference type="ARBA" id="ARBA00022679"/>
    </source>
</evidence>
<sequence>MQPERDVRPFRDLRNAFGLLTRLPVAGASPVGSCWAWPVVGAVVNALAAAMSILLADIGLPAGFAAVCALTVAILLTGGLHEDGLADTADGFWGGRTMERRLEIMKDSRIGSYGVLALILSLMARATLITELLSKGEALFALIVAGSLSRAIMPGLMATLPFARNGGLAASIGRPHRAAAIASFTLGTVISFGLCGIPGLAATLAAFLAAVIVAISAWSKIGGQTGDVLGASQQLAEIAALATLVALL</sequence>
<comment type="pathway">
    <text evidence="3 19">Cofactor biosynthesis; adenosylcobalamin biosynthesis; adenosylcobalamin from cob(II)yrinate a,c-diamide: step 7/7.</text>
</comment>
<comment type="catalytic activity">
    <reaction evidence="18 19">
        <text>alpha-ribazole 5'-phosphate + adenosylcob(III)inamide-GDP = adenosylcob(III)alamin 5'-phosphate + GMP + H(+)</text>
        <dbReference type="Rhea" id="RHEA:23560"/>
        <dbReference type="ChEBI" id="CHEBI:15378"/>
        <dbReference type="ChEBI" id="CHEBI:57918"/>
        <dbReference type="ChEBI" id="CHEBI:58115"/>
        <dbReference type="ChEBI" id="CHEBI:60487"/>
        <dbReference type="ChEBI" id="CHEBI:60493"/>
        <dbReference type="EC" id="2.7.8.26"/>
    </reaction>
</comment>
<comment type="similarity">
    <text evidence="4 19">Belongs to the CobS family.</text>
</comment>
<evidence type="ECO:0000256" key="7">
    <source>
        <dbReference type="ARBA" id="ARBA00022475"/>
    </source>
</evidence>
<evidence type="ECO:0000256" key="3">
    <source>
        <dbReference type="ARBA" id="ARBA00004663"/>
    </source>
</evidence>
<evidence type="ECO:0000256" key="15">
    <source>
        <dbReference type="ARBA" id="ARBA00032605"/>
    </source>
</evidence>
<keyword evidence="11 19" id="KW-0460">Magnesium</keyword>
<evidence type="ECO:0000256" key="18">
    <source>
        <dbReference type="ARBA" id="ARBA00049504"/>
    </source>
</evidence>
<evidence type="ECO:0000256" key="2">
    <source>
        <dbReference type="ARBA" id="ARBA00004651"/>
    </source>
</evidence>
<reference evidence="20 21" key="1">
    <citation type="submission" date="2014-03" db="EMBL/GenBank/DDBJ databases">
        <title>Genome of Haematobacter massiliensis CCUG 47968.</title>
        <authorList>
            <person name="Wang D."/>
            <person name="Wang G."/>
        </authorList>
    </citation>
    <scope>NUCLEOTIDE SEQUENCE [LARGE SCALE GENOMIC DNA]</scope>
    <source>
        <strain evidence="20 21">CCUG 47968</strain>
    </source>
</reference>
<dbReference type="PANTHER" id="PTHR34148">
    <property type="entry name" value="ADENOSYLCOBINAMIDE-GDP RIBAZOLETRANSFERASE"/>
    <property type="match status" value="1"/>
</dbReference>
<dbReference type="GO" id="GO:0008818">
    <property type="term" value="F:cobalamin 5'-phosphate synthase activity"/>
    <property type="evidence" value="ECO:0007669"/>
    <property type="project" value="UniProtKB-UniRule"/>
</dbReference>
<evidence type="ECO:0000256" key="12">
    <source>
        <dbReference type="ARBA" id="ARBA00022989"/>
    </source>
</evidence>
<comment type="subcellular location">
    <subcellularLocation>
        <location evidence="2 19">Cell membrane</location>
        <topology evidence="2 19">Multi-pass membrane protein</topology>
    </subcellularLocation>
</comment>
<evidence type="ECO:0000256" key="16">
    <source>
        <dbReference type="ARBA" id="ARBA00032853"/>
    </source>
</evidence>
<gene>
    <name evidence="19" type="primary">cobS</name>
    <name evidence="20" type="ORF">CN97_07010</name>
</gene>
<evidence type="ECO:0000256" key="5">
    <source>
        <dbReference type="ARBA" id="ARBA00013200"/>
    </source>
</evidence>
<evidence type="ECO:0000256" key="1">
    <source>
        <dbReference type="ARBA" id="ARBA00001946"/>
    </source>
</evidence>
<evidence type="ECO:0000256" key="4">
    <source>
        <dbReference type="ARBA" id="ARBA00010561"/>
    </source>
</evidence>
<keyword evidence="8 19" id="KW-0169">Cobalamin biosynthesis</keyword>
<comment type="cofactor">
    <cofactor evidence="1 19">
        <name>Mg(2+)</name>
        <dbReference type="ChEBI" id="CHEBI:18420"/>
    </cofactor>
</comment>
<evidence type="ECO:0000256" key="14">
    <source>
        <dbReference type="ARBA" id="ARBA00025228"/>
    </source>
</evidence>
<feature type="transmembrane region" description="Helical" evidence="19">
    <location>
        <begin position="35"/>
        <end position="55"/>
    </location>
</feature>
<feature type="transmembrane region" description="Helical" evidence="19">
    <location>
        <begin position="110"/>
        <end position="128"/>
    </location>
</feature>
<dbReference type="GO" id="GO:0009236">
    <property type="term" value="P:cobalamin biosynthetic process"/>
    <property type="evidence" value="ECO:0007669"/>
    <property type="project" value="UniProtKB-UniRule"/>
</dbReference>
<proteinExistence type="inferred from homology"/>
<evidence type="ECO:0000256" key="8">
    <source>
        <dbReference type="ARBA" id="ARBA00022573"/>
    </source>
</evidence>